<dbReference type="RefSeq" id="WP_425344470.1">
    <property type="nucleotide sequence ID" value="NZ_JBGUBD010000002.1"/>
</dbReference>
<dbReference type="EMBL" id="JBGUBD010000002">
    <property type="protein sequence ID" value="MFA9477548.1"/>
    <property type="molecule type" value="Genomic_DNA"/>
</dbReference>
<accession>A0ABV4U5H6</accession>
<sequence>MPGLVKDRFRPLGCSTICHDQSAGPLVEFNPMPNLFSAGASTIDWTPKRSVYLAGYPHVQRDSTGTHDPLLASAMCLSDGEQTTALAAVDVLFITHAMAGRIRARLEAELGLPPTHVLIAATHTHSGPKTTRYITDNGDPTIPAVDEQIVQQCEDAVVKAVREAHASMVEAEAAMVVADATGIGGNRRDPDGPTDPEAPLLVLRRASDQQPIAAMTVYGMHPTVLHEDSTLFSGDFPAYTRQYLQQHWLGEDTPVLYFTGVAGNQSPRHVTQANTFAEAQRLGEMLGERLLQAAKDLEWRAELPVSCQSSQLQLPARRLPELDEAERRLTASAERFESLRQQGAPRPKVRTAEVDWFGAQRTLNLTRAAAEGGMQAAIDMRSPTEIQLITVGPWTFIAWPGEVFVEFGLKVKARHANVQLITYANGENGGYLVTREAVDEGGYEATSALFQSPDGGDALVAATLEQLESISSKQAKQST</sequence>
<name>A0ABV4U5H6_9BACT</name>
<dbReference type="Pfam" id="PF04734">
    <property type="entry name" value="Ceramidase_alk"/>
    <property type="match status" value="1"/>
</dbReference>
<proteinExistence type="predicted"/>
<dbReference type="Proteomes" id="UP001575105">
    <property type="component" value="Unassembled WGS sequence"/>
</dbReference>
<keyword evidence="3" id="KW-1185">Reference proteome</keyword>
<evidence type="ECO:0000313" key="2">
    <source>
        <dbReference type="EMBL" id="MFA9477548.1"/>
    </source>
</evidence>
<organism evidence="2 3">
    <name type="scientific">Natronomicrosphaera hydrolytica</name>
    <dbReference type="NCBI Taxonomy" id="3242702"/>
    <lineage>
        <taxon>Bacteria</taxon>
        <taxon>Pseudomonadati</taxon>
        <taxon>Planctomycetota</taxon>
        <taxon>Phycisphaerae</taxon>
        <taxon>Phycisphaerales</taxon>
        <taxon>Phycisphaeraceae</taxon>
        <taxon>Natronomicrosphaera</taxon>
    </lineage>
</organism>
<comment type="caution">
    <text evidence="2">The sequence shown here is derived from an EMBL/GenBank/DDBJ whole genome shotgun (WGS) entry which is preliminary data.</text>
</comment>
<gene>
    <name evidence="2" type="ORF">ACERK3_04485</name>
</gene>
<dbReference type="InterPro" id="IPR031329">
    <property type="entry name" value="NEUT/ALK_ceramidase_N"/>
</dbReference>
<feature type="domain" description="Neutral/alkaline non-lysosomal ceramidase N-terminal" evidence="1">
    <location>
        <begin position="37"/>
        <end position="246"/>
    </location>
</feature>
<reference evidence="2 3" key="1">
    <citation type="submission" date="2024-08" db="EMBL/GenBank/DDBJ databases">
        <title>Whole-genome sequencing of halo(alkali)philic microorganisms from hypersaline lakes.</title>
        <authorList>
            <person name="Sorokin D.Y."/>
            <person name="Merkel A.Y."/>
            <person name="Messina E."/>
            <person name="Yakimov M."/>
        </authorList>
    </citation>
    <scope>NUCLEOTIDE SEQUENCE [LARGE SCALE GENOMIC DNA]</scope>
    <source>
        <strain evidence="2 3">AB-hyl4</strain>
    </source>
</reference>
<evidence type="ECO:0000259" key="1">
    <source>
        <dbReference type="Pfam" id="PF04734"/>
    </source>
</evidence>
<evidence type="ECO:0000313" key="3">
    <source>
        <dbReference type="Proteomes" id="UP001575105"/>
    </source>
</evidence>
<protein>
    <submittedName>
        <fullName evidence="2">Neutral/alkaline non-lysosomal ceramidase N-terminal domain-containing protein</fullName>
    </submittedName>
</protein>